<proteinExistence type="predicted"/>
<gene>
    <name evidence="1" type="ORF">GRI65_08585</name>
</gene>
<evidence type="ECO:0000313" key="2">
    <source>
        <dbReference type="Proteomes" id="UP000431922"/>
    </source>
</evidence>
<dbReference type="OrthoDB" id="7628592at2"/>
<reference evidence="1 2" key="1">
    <citation type="submission" date="2019-12" db="EMBL/GenBank/DDBJ databases">
        <title>Genomic-based taxomic classification of the family Erythrobacteraceae.</title>
        <authorList>
            <person name="Xu L."/>
        </authorList>
    </citation>
    <scope>NUCLEOTIDE SEQUENCE [LARGE SCALE GENOMIC DNA]</scope>
    <source>
        <strain evidence="1 2">KCTC 42453</strain>
    </source>
</reference>
<name>A0A845B4P0_9SPHN</name>
<evidence type="ECO:0000313" key="1">
    <source>
        <dbReference type="EMBL" id="MXP44512.1"/>
    </source>
</evidence>
<dbReference type="AlphaFoldDB" id="A0A845B4P0"/>
<keyword evidence="2" id="KW-1185">Reference proteome</keyword>
<sequence length="313" mass="34020">MGIEFGNLVAKMQARAVIGADEITALRKAGWSDGMVSRAEAETLFSINGSLAAPDAQWCDFFTEAVGEYVVNGTEPKGYVAQEEANWLVQQITRDGRLCAMSELELLVRIYERARNVPDSLKAFVLAQLEQAVLTGKGPTRSGGELSDTHVSSAEAQILRRMLFAPASDRPAAVSRREAEMLYRLKDATLGAPNAPEWKTLFAQGVGNYLMGYVAESAQLDRVRALELEAFVADNRASIGGFMGRMATTSPRAFAEMFGKQSPAAGVADRVAAAQEVSGDERLWLEGQIARNDQIDEYDQALLDFIDKVTAEG</sequence>
<organism evidence="1 2">
    <name type="scientific">Allopontixanthobacter sediminis</name>
    <dbReference type="NCBI Taxonomy" id="1689985"/>
    <lineage>
        <taxon>Bacteria</taxon>
        <taxon>Pseudomonadati</taxon>
        <taxon>Pseudomonadota</taxon>
        <taxon>Alphaproteobacteria</taxon>
        <taxon>Sphingomonadales</taxon>
        <taxon>Erythrobacteraceae</taxon>
        <taxon>Allopontixanthobacter</taxon>
    </lineage>
</organism>
<accession>A0A845B4P0</accession>
<dbReference type="Proteomes" id="UP000431922">
    <property type="component" value="Unassembled WGS sequence"/>
</dbReference>
<dbReference type="EMBL" id="WTYL01000002">
    <property type="protein sequence ID" value="MXP44512.1"/>
    <property type="molecule type" value="Genomic_DNA"/>
</dbReference>
<dbReference type="RefSeq" id="WP_160756096.1">
    <property type="nucleotide sequence ID" value="NZ_WTYL01000002.1"/>
</dbReference>
<comment type="caution">
    <text evidence="1">The sequence shown here is derived from an EMBL/GenBank/DDBJ whole genome shotgun (WGS) entry which is preliminary data.</text>
</comment>
<protein>
    <submittedName>
        <fullName evidence="1">Uncharacterized protein</fullName>
    </submittedName>
</protein>